<comment type="caution">
    <text evidence="1">The sequence shown here is derived from an EMBL/GenBank/DDBJ whole genome shotgun (WGS) entry which is preliminary data.</text>
</comment>
<keyword evidence="2" id="KW-1185">Reference proteome</keyword>
<proteinExistence type="predicted"/>
<dbReference type="AlphaFoldDB" id="A0A232EHD9"/>
<name>A0A232EHD9_9HYME</name>
<sequence length="219" mass="24752">MASLLKRAMWIGFRAFMGRINSSILPPILLDGIAVCPEESLKVLGVMFDCTLSWRAHCTWTARKTFALLSRLRRCQCYLTYDVRLLLIKGLIFPYLDYCASLFLGLSNELSLKLGRCKNAAIRFVTRRKIFEHITPDYVDLEILQLKTRCDFIALYLLTNVLSTNIPDYLGASLNFVSTDRPGGSRRFPLDLHIGHFPPNICAILSESGLATSEIVCQP</sequence>
<gene>
    <name evidence="1" type="ORF">TSAR_014699</name>
</gene>
<accession>A0A232EHD9</accession>
<reference evidence="1 2" key="1">
    <citation type="journal article" date="2017" name="Curr. Biol.">
        <title>The Evolution of Venom by Co-option of Single-Copy Genes.</title>
        <authorList>
            <person name="Martinson E.O."/>
            <person name="Mrinalini"/>
            <person name="Kelkar Y.D."/>
            <person name="Chang C.H."/>
            <person name="Werren J.H."/>
        </authorList>
    </citation>
    <scope>NUCLEOTIDE SEQUENCE [LARGE SCALE GENOMIC DNA]</scope>
    <source>
        <strain evidence="1 2">Alberta</strain>
        <tissue evidence="1">Whole body</tissue>
    </source>
</reference>
<evidence type="ECO:0000313" key="1">
    <source>
        <dbReference type="EMBL" id="OXU17765.1"/>
    </source>
</evidence>
<organism evidence="1 2">
    <name type="scientific">Trichomalopsis sarcophagae</name>
    <dbReference type="NCBI Taxonomy" id="543379"/>
    <lineage>
        <taxon>Eukaryota</taxon>
        <taxon>Metazoa</taxon>
        <taxon>Ecdysozoa</taxon>
        <taxon>Arthropoda</taxon>
        <taxon>Hexapoda</taxon>
        <taxon>Insecta</taxon>
        <taxon>Pterygota</taxon>
        <taxon>Neoptera</taxon>
        <taxon>Endopterygota</taxon>
        <taxon>Hymenoptera</taxon>
        <taxon>Apocrita</taxon>
        <taxon>Proctotrupomorpha</taxon>
        <taxon>Chalcidoidea</taxon>
        <taxon>Pteromalidae</taxon>
        <taxon>Pteromalinae</taxon>
        <taxon>Trichomalopsis</taxon>
    </lineage>
</organism>
<protein>
    <recommendedName>
        <fullName evidence="3">Reverse transcriptase domain-containing protein</fullName>
    </recommendedName>
</protein>
<dbReference type="STRING" id="543379.A0A232EHD9"/>
<dbReference type="Proteomes" id="UP000215335">
    <property type="component" value="Unassembled WGS sequence"/>
</dbReference>
<evidence type="ECO:0000313" key="2">
    <source>
        <dbReference type="Proteomes" id="UP000215335"/>
    </source>
</evidence>
<dbReference type="EMBL" id="NNAY01004526">
    <property type="protein sequence ID" value="OXU17765.1"/>
    <property type="molecule type" value="Genomic_DNA"/>
</dbReference>
<evidence type="ECO:0008006" key="3">
    <source>
        <dbReference type="Google" id="ProtNLM"/>
    </source>
</evidence>